<keyword evidence="5" id="KW-1185">Reference proteome</keyword>
<dbReference type="AlphaFoldDB" id="A0AAW6RIA2"/>
<dbReference type="EC" id="5.4.99.5" evidence="1"/>
<dbReference type="GO" id="GO:0004106">
    <property type="term" value="F:chorismate mutase activity"/>
    <property type="evidence" value="ECO:0007669"/>
    <property type="project" value="UniProtKB-EC"/>
</dbReference>
<name>A0AAW6RIA2_9BURK</name>
<evidence type="ECO:0000259" key="3">
    <source>
        <dbReference type="PROSITE" id="PS51168"/>
    </source>
</evidence>
<comment type="caution">
    <text evidence="4">The sequence shown here is derived from an EMBL/GenBank/DDBJ whole genome shotgun (WGS) entry which is preliminary data.</text>
</comment>
<dbReference type="PANTHER" id="PTHR38041:SF1">
    <property type="entry name" value="CHORISMATE MUTASE"/>
    <property type="match status" value="1"/>
</dbReference>
<reference evidence="4 5" key="1">
    <citation type="submission" date="2023-04" db="EMBL/GenBank/DDBJ databases">
        <title>Ottowia paracancer sp. nov., isolated from human stomach.</title>
        <authorList>
            <person name="Song Y."/>
        </authorList>
    </citation>
    <scope>NUCLEOTIDE SEQUENCE [LARGE SCALE GENOMIC DNA]</scope>
    <source>
        <strain evidence="4 5">10c7w1</strain>
    </source>
</reference>
<dbReference type="GO" id="GO:0046417">
    <property type="term" value="P:chorismate metabolic process"/>
    <property type="evidence" value="ECO:0007669"/>
    <property type="project" value="InterPro"/>
</dbReference>
<dbReference type="InterPro" id="IPR051331">
    <property type="entry name" value="Chorismate_mutase-related"/>
</dbReference>
<dbReference type="PROSITE" id="PS51168">
    <property type="entry name" value="CHORISMATE_MUT_2"/>
    <property type="match status" value="1"/>
</dbReference>
<dbReference type="Pfam" id="PF01817">
    <property type="entry name" value="CM_2"/>
    <property type="match status" value="1"/>
</dbReference>
<dbReference type="GO" id="GO:0009697">
    <property type="term" value="P:salicylic acid biosynthetic process"/>
    <property type="evidence" value="ECO:0007669"/>
    <property type="project" value="TreeGrafter"/>
</dbReference>
<protein>
    <recommendedName>
        <fullName evidence="1">chorismate mutase</fullName>
        <ecNumber evidence="1">5.4.99.5</ecNumber>
    </recommendedName>
</protein>
<proteinExistence type="predicted"/>
<feature type="domain" description="Chorismate mutase" evidence="3">
    <location>
        <begin position="8"/>
        <end position="98"/>
    </location>
</feature>
<dbReference type="SMART" id="SM00830">
    <property type="entry name" value="CM_2"/>
    <property type="match status" value="1"/>
</dbReference>
<dbReference type="InterPro" id="IPR036979">
    <property type="entry name" value="CM_dom_sf"/>
</dbReference>
<dbReference type="InterPro" id="IPR036263">
    <property type="entry name" value="Chorismate_II_sf"/>
</dbReference>
<sequence>MMKAIAQVRHCENMAEVRACVDALDDALVPLLVTRCGYMTQAARIKGDARLVHDQARIDQIVARVREQAAAEGGNPGLLERIYRALIDCCIAHEHEELRRLQAGPDSASSSCAGAAP</sequence>
<dbReference type="PANTHER" id="PTHR38041">
    <property type="entry name" value="CHORISMATE MUTASE"/>
    <property type="match status" value="1"/>
</dbReference>
<accession>A0AAW6RIA2</accession>
<dbReference type="Gene3D" id="1.20.59.10">
    <property type="entry name" value="Chorismate mutase"/>
    <property type="match status" value="1"/>
</dbReference>
<gene>
    <name evidence="4" type="ORF">QB898_01640</name>
</gene>
<dbReference type="SUPFAM" id="SSF48600">
    <property type="entry name" value="Chorismate mutase II"/>
    <property type="match status" value="1"/>
</dbReference>
<evidence type="ECO:0000313" key="5">
    <source>
        <dbReference type="Proteomes" id="UP001237156"/>
    </source>
</evidence>
<dbReference type="InterPro" id="IPR002701">
    <property type="entry name" value="CM_II_prokaryot"/>
</dbReference>
<evidence type="ECO:0000256" key="1">
    <source>
        <dbReference type="ARBA" id="ARBA00012404"/>
    </source>
</evidence>
<dbReference type="Proteomes" id="UP001237156">
    <property type="component" value="Unassembled WGS sequence"/>
</dbReference>
<dbReference type="RefSeq" id="WP_102284494.1">
    <property type="nucleotide sequence ID" value="NZ_JARVII010000002.1"/>
</dbReference>
<evidence type="ECO:0000313" key="4">
    <source>
        <dbReference type="EMBL" id="MDG9698432.1"/>
    </source>
</evidence>
<evidence type="ECO:0000256" key="2">
    <source>
        <dbReference type="ARBA" id="ARBA00023235"/>
    </source>
</evidence>
<organism evidence="4 5">
    <name type="scientific">Ottowia cancrivicina</name>
    <dbReference type="NCBI Taxonomy" id="3040346"/>
    <lineage>
        <taxon>Bacteria</taxon>
        <taxon>Pseudomonadati</taxon>
        <taxon>Pseudomonadota</taxon>
        <taxon>Betaproteobacteria</taxon>
        <taxon>Burkholderiales</taxon>
        <taxon>Comamonadaceae</taxon>
        <taxon>Ottowia</taxon>
    </lineage>
</organism>
<keyword evidence="2" id="KW-0413">Isomerase</keyword>
<dbReference type="EMBL" id="JARVII010000002">
    <property type="protein sequence ID" value="MDG9698432.1"/>
    <property type="molecule type" value="Genomic_DNA"/>
</dbReference>